<comment type="caution">
    <text evidence="1">The sequence shown here is derived from an EMBL/GenBank/DDBJ whole genome shotgun (WGS) entry which is preliminary data.</text>
</comment>
<proteinExistence type="predicted"/>
<organism evidence="1 2">
    <name type="scientific">Methylocella tundrae</name>
    <dbReference type="NCBI Taxonomy" id="227605"/>
    <lineage>
        <taxon>Bacteria</taxon>
        <taxon>Pseudomonadati</taxon>
        <taxon>Pseudomonadota</taxon>
        <taxon>Alphaproteobacteria</taxon>
        <taxon>Hyphomicrobiales</taxon>
        <taxon>Beijerinckiaceae</taxon>
        <taxon>Methylocella</taxon>
    </lineage>
</organism>
<reference evidence="1 2" key="1">
    <citation type="submission" date="2019-05" db="EMBL/GenBank/DDBJ databases">
        <authorList>
            <person name="Farhan Ul Haque M."/>
        </authorList>
    </citation>
    <scope>NUCLEOTIDE SEQUENCE [LARGE SCALE GENOMIC DNA]</scope>
    <source>
        <strain evidence="1">2</strain>
    </source>
</reference>
<evidence type="ECO:0000313" key="2">
    <source>
        <dbReference type="Proteomes" id="UP000485880"/>
    </source>
</evidence>
<sequence>MSRAPGRRRTGNRAAIGFAVFRFQRALVVRPVAGLKASGRWLLKLLTGRRRGQNWDFP</sequence>
<evidence type="ECO:0000313" key="1">
    <source>
        <dbReference type="EMBL" id="VTZ49771.1"/>
    </source>
</evidence>
<dbReference type="Proteomes" id="UP000485880">
    <property type="component" value="Unassembled WGS sequence"/>
</dbReference>
<protein>
    <submittedName>
        <fullName evidence="1">Uncharacterized protein</fullName>
    </submittedName>
</protein>
<name>A0A8B6M413_METTU</name>
<dbReference type="EMBL" id="CABFMQ020000075">
    <property type="protein sequence ID" value="VTZ49771.1"/>
    <property type="molecule type" value="Genomic_DNA"/>
</dbReference>
<accession>A0A8B6M413</accession>
<dbReference type="AlphaFoldDB" id="A0A8B6M413"/>
<gene>
    <name evidence="1" type="ORF">MPC4_190084</name>
</gene>
<keyword evidence="2" id="KW-1185">Reference proteome</keyword>